<dbReference type="Pfam" id="PF00669">
    <property type="entry name" value="Flagellin_N"/>
    <property type="match status" value="1"/>
</dbReference>
<dbReference type="GO" id="GO:0005198">
    <property type="term" value="F:structural molecule activity"/>
    <property type="evidence" value="ECO:0007669"/>
    <property type="project" value="InterPro"/>
</dbReference>
<dbReference type="KEGG" id="kme:H0A61_02818"/>
<reference evidence="6" key="1">
    <citation type="submission" date="2020-07" db="EMBL/GenBank/DDBJ databases">
        <title>Koleobacter methoxysyntrophicus gen. nov., sp. nov., a novel anaerobic bacterium isolated from deep subsurface oil field and proposal of Koleobacterales ord. nov. in the phylum Firmicutes.</title>
        <authorList>
            <person name="Sakamoto S."/>
            <person name="Tamaki H."/>
        </authorList>
    </citation>
    <scope>NUCLEOTIDE SEQUENCE</scope>
    <source>
        <strain evidence="6">NRmbB1</strain>
    </source>
</reference>
<evidence type="ECO:0000256" key="1">
    <source>
        <dbReference type="ARBA" id="ARBA00004365"/>
    </source>
</evidence>
<dbReference type="InterPro" id="IPR013384">
    <property type="entry name" value="Flagell_FlgL"/>
</dbReference>
<accession>A0A8A0RPV8</accession>
<gene>
    <name evidence="6" type="primary">flgL</name>
    <name evidence="6" type="ORF">H0A61_02818</name>
</gene>
<comment type="similarity">
    <text evidence="2">Belongs to the bacterial flagellin family.</text>
</comment>
<organism evidence="6 7">
    <name type="scientific">Koleobacter methoxysyntrophicus</name>
    <dbReference type="NCBI Taxonomy" id="2751313"/>
    <lineage>
        <taxon>Bacteria</taxon>
        <taxon>Bacillati</taxon>
        <taxon>Bacillota</taxon>
        <taxon>Clostridia</taxon>
        <taxon>Koleobacterales</taxon>
        <taxon>Koleobacteraceae</taxon>
        <taxon>Koleobacter</taxon>
    </lineage>
</organism>
<dbReference type="GO" id="GO:0071973">
    <property type="term" value="P:bacterial-type flagellum-dependent cell motility"/>
    <property type="evidence" value="ECO:0007669"/>
    <property type="project" value="InterPro"/>
</dbReference>
<dbReference type="PANTHER" id="PTHR42792">
    <property type="entry name" value="FLAGELLIN"/>
    <property type="match status" value="1"/>
</dbReference>
<keyword evidence="6" id="KW-0282">Flagellum</keyword>
<evidence type="ECO:0000313" key="7">
    <source>
        <dbReference type="Proteomes" id="UP000662904"/>
    </source>
</evidence>
<protein>
    <submittedName>
        <fullName evidence="6">Flagellar hook-associated protein 3</fullName>
    </submittedName>
</protein>
<keyword evidence="3" id="KW-0975">Bacterial flagellum</keyword>
<dbReference type="Proteomes" id="UP000662904">
    <property type="component" value="Chromosome"/>
</dbReference>
<dbReference type="InterPro" id="IPR046358">
    <property type="entry name" value="Flagellin_C"/>
</dbReference>
<dbReference type="GO" id="GO:0009424">
    <property type="term" value="C:bacterial-type flagellum hook"/>
    <property type="evidence" value="ECO:0007669"/>
    <property type="project" value="InterPro"/>
</dbReference>
<evidence type="ECO:0000259" key="4">
    <source>
        <dbReference type="Pfam" id="PF00669"/>
    </source>
</evidence>
<dbReference type="InterPro" id="IPR001492">
    <property type="entry name" value="Flagellin"/>
</dbReference>
<evidence type="ECO:0000313" key="6">
    <source>
        <dbReference type="EMBL" id="QSQ10411.1"/>
    </source>
</evidence>
<proteinExistence type="inferred from homology"/>
<dbReference type="PRINTS" id="PR00207">
    <property type="entry name" value="FLAGELLIN"/>
</dbReference>
<keyword evidence="7" id="KW-1185">Reference proteome</keyword>
<evidence type="ECO:0000259" key="5">
    <source>
        <dbReference type="Pfam" id="PF00700"/>
    </source>
</evidence>
<keyword evidence="6" id="KW-0969">Cilium</keyword>
<sequence>MRVTNNMLVDNFMKNLYGNLRKMDNIQNKMASGKKIRVPSDDPIGTAHSLRLRSDLEQLEQYSKNVDDAISWLNTTESALKNVGDILQRIRELTLYGANDSLTQDERDKILSEVIQLKGQIIQEANSSYAGRFIFAGTLTDAPPFDPVNPTVYNGNLGNIMYEYSPLNTIKVNVTGEEAFRVPNDLFQVLSDLENDLQTGNTANLSGVRLQEIDAGLANILKVRAEVGAKINRFETVKASIEEEKINFTNLLSQTEDVDMAKIIMDLKMQENVYRASLATGARVIQPTLLDFLR</sequence>
<evidence type="ECO:0000256" key="3">
    <source>
        <dbReference type="ARBA" id="ARBA00023143"/>
    </source>
</evidence>
<dbReference type="Pfam" id="PF00700">
    <property type="entry name" value="Flagellin_C"/>
    <property type="match status" value="1"/>
</dbReference>
<dbReference type="RefSeq" id="WP_206707721.1">
    <property type="nucleotide sequence ID" value="NZ_CP059066.1"/>
</dbReference>
<comment type="subcellular location">
    <subcellularLocation>
        <location evidence="1">Bacterial flagellum</location>
    </subcellularLocation>
</comment>
<dbReference type="NCBIfam" id="TIGR02550">
    <property type="entry name" value="flagell_flgL"/>
    <property type="match status" value="1"/>
</dbReference>
<name>A0A8A0RPV8_9FIRM</name>
<dbReference type="AlphaFoldDB" id="A0A8A0RPV8"/>
<feature type="domain" description="Flagellin N-terminal" evidence="4">
    <location>
        <begin position="4"/>
        <end position="139"/>
    </location>
</feature>
<dbReference type="SUPFAM" id="SSF64518">
    <property type="entry name" value="Phase 1 flagellin"/>
    <property type="match status" value="1"/>
</dbReference>
<dbReference type="Gene3D" id="1.20.1330.10">
    <property type="entry name" value="f41 fragment of flagellin, N-terminal domain"/>
    <property type="match status" value="1"/>
</dbReference>
<evidence type="ECO:0000256" key="2">
    <source>
        <dbReference type="ARBA" id="ARBA00005709"/>
    </source>
</evidence>
<feature type="domain" description="Flagellin C-terminal" evidence="5">
    <location>
        <begin position="210"/>
        <end position="292"/>
    </location>
</feature>
<dbReference type="InterPro" id="IPR001029">
    <property type="entry name" value="Flagellin_N"/>
</dbReference>
<keyword evidence="6" id="KW-0966">Cell projection</keyword>
<dbReference type="PANTHER" id="PTHR42792:SF1">
    <property type="entry name" value="FLAGELLAR HOOK-ASSOCIATED PROTEIN 3"/>
    <property type="match status" value="1"/>
</dbReference>
<dbReference type="EMBL" id="CP059066">
    <property type="protein sequence ID" value="QSQ10411.1"/>
    <property type="molecule type" value="Genomic_DNA"/>
</dbReference>